<dbReference type="OMA" id="HTHDDHW"/>
<dbReference type="SUPFAM" id="SSF56281">
    <property type="entry name" value="Metallo-hydrolase/oxidoreductase"/>
    <property type="match status" value="1"/>
</dbReference>
<dbReference type="Pfam" id="PF12706">
    <property type="entry name" value="Lactamase_B_2"/>
    <property type="match status" value="1"/>
</dbReference>
<dbReference type="RefSeq" id="XP_015661907.1">
    <property type="nucleotide sequence ID" value="XM_015800305.1"/>
</dbReference>
<dbReference type="RefSeq" id="XP_015661905.1">
    <property type="nucleotide sequence ID" value="XM_015800303.1"/>
</dbReference>
<dbReference type="EMBL" id="LGTL01000004">
    <property type="protein sequence ID" value="KPA83466.1"/>
    <property type="molecule type" value="Genomic_DNA"/>
</dbReference>
<dbReference type="Gene3D" id="3.60.15.10">
    <property type="entry name" value="Ribonuclease Z/Hydroxyacylglutathione hydrolase-like"/>
    <property type="match status" value="1"/>
</dbReference>
<feature type="domain" description="Metallo-beta-lactamase" evidence="2">
    <location>
        <begin position="22"/>
        <end position="226"/>
    </location>
</feature>
<reference evidence="3 4" key="1">
    <citation type="submission" date="2015-07" db="EMBL/GenBank/DDBJ databases">
        <title>High-quality genome of monoxenous trypanosomatid Leptomonas pyrrhocoris.</title>
        <authorList>
            <person name="Flegontov P."/>
            <person name="Butenko A."/>
            <person name="Firsov S."/>
            <person name="Vlcek C."/>
            <person name="Logacheva M.D."/>
            <person name="Field M."/>
            <person name="Filatov D."/>
            <person name="Flegontova O."/>
            <person name="Gerasimov E."/>
            <person name="Jackson A.P."/>
            <person name="Kelly S."/>
            <person name="Opperdoes F."/>
            <person name="O'Reilly A."/>
            <person name="Votypka J."/>
            <person name="Yurchenko V."/>
            <person name="Lukes J."/>
        </authorList>
    </citation>
    <scope>NUCLEOTIDE SEQUENCE [LARGE SCALE GENOMIC DNA]</scope>
    <source>
        <strain evidence="3">H10</strain>
    </source>
</reference>
<dbReference type="InterPro" id="IPR050114">
    <property type="entry name" value="UPF0173_UPF0282_UlaG_hydrolase"/>
</dbReference>
<dbReference type="EMBL" id="LGTL01000004">
    <property type="protein sequence ID" value="KPA83469.1"/>
    <property type="molecule type" value="Genomic_DNA"/>
</dbReference>
<dbReference type="EMBL" id="LGTL01000004">
    <property type="protein sequence ID" value="KPA83468.1"/>
    <property type="molecule type" value="Genomic_DNA"/>
</dbReference>
<dbReference type="RefSeq" id="XP_015661909.1">
    <property type="nucleotide sequence ID" value="XM_015800307.1"/>
</dbReference>
<dbReference type="EMBL" id="LGTL01000004">
    <property type="protein sequence ID" value="KPA83465.1"/>
    <property type="molecule type" value="Genomic_DNA"/>
</dbReference>
<evidence type="ECO:0000313" key="3">
    <source>
        <dbReference type="EMBL" id="KPA83470.1"/>
    </source>
</evidence>
<evidence type="ECO:0000259" key="2">
    <source>
        <dbReference type="Pfam" id="PF12706"/>
    </source>
</evidence>
<dbReference type="RefSeq" id="XP_015661908.1">
    <property type="nucleotide sequence ID" value="XM_015800306.1"/>
</dbReference>
<accession>A0A0M9G6D7</accession>
<comment type="caution">
    <text evidence="3">The sequence shown here is derived from an EMBL/GenBank/DDBJ whole genome shotgun (WGS) entry which is preliminary data.</text>
</comment>
<dbReference type="InterPro" id="IPR036866">
    <property type="entry name" value="RibonucZ/Hydroxyglut_hydro"/>
</dbReference>
<name>A0A0M9G6D7_LEPPY</name>
<evidence type="ECO:0000256" key="1">
    <source>
        <dbReference type="ARBA" id="ARBA00022801"/>
    </source>
</evidence>
<sequence>MPDAYQLIRNATTVFEYGGKKFLIDPMLAQKGAYPGFEHSANSELRNPLVDLPMRVEDILKGIDAVILTHTHPDHWDEAAVQLIPKSLLFFTQNATDAELLRSQRFTNVHIMEESGTDLGNNITLHKAPCQHGSDKLYSVPQLAEMLGQVAGLVFQRPGGKSVYFAGDSVWISGVEETLQKYKPDFVVLNAGNATLDDFGPIIMGENDVMRTLAIAPDAVVIAQHMEAVNHCVLTRQQLREFVEKKGIASHVFIPADGEFVPVA</sequence>
<dbReference type="PANTHER" id="PTHR43546">
    <property type="entry name" value="UPF0173 METAL-DEPENDENT HYDROLASE MJ1163-RELATED"/>
    <property type="match status" value="1"/>
</dbReference>
<dbReference type="OrthoDB" id="332863at2759"/>
<keyword evidence="1" id="KW-0378">Hydrolase</keyword>
<organism evidence="3 4">
    <name type="scientific">Leptomonas pyrrhocoris</name>
    <name type="common">Firebug parasite</name>
    <dbReference type="NCBI Taxonomy" id="157538"/>
    <lineage>
        <taxon>Eukaryota</taxon>
        <taxon>Discoba</taxon>
        <taxon>Euglenozoa</taxon>
        <taxon>Kinetoplastea</taxon>
        <taxon>Metakinetoplastina</taxon>
        <taxon>Trypanosomatida</taxon>
        <taxon>Trypanosomatidae</taxon>
        <taxon>Leishmaniinae</taxon>
        <taxon>Leptomonas</taxon>
    </lineage>
</organism>
<dbReference type="EMBL" id="LGTL01000004">
    <property type="protein sequence ID" value="KPA83470.1"/>
    <property type="molecule type" value="Genomic_DNA"/>
</dbReference>
<dbReference type="VEuPathDB" id="TriTrypDB:LpyrH10_04_6380"/>
<dbReference type="GeneID" id="26903379"/>
<protein>
    <recommendedName>
        <fullName evidence="2">Metallo-beta-lactamase domain-containing protein</fullName>
    </recommendedName>
</protein>
<proteinExistence type="predicted"/>
<dbReference type="InterPro" id="IPR001279">
    <property type="entry name" value="Metallo-B-lactamas"/>
</dbReference>
<dbReference type="RefSeq" id="XP_015661904.1">
    <property type="nucleotide sequence ID" value="XM_015800302.1"/>
</dbReference>
<dbReference type="RefSeq" id="XP_015661906.1">
    <property type="nucleotide sequence ID" value="XM_015800304.1"/>
</dbReference>
<dbReference type="Proteomes" id="UP000037923">
    <property type="component" value="Unassembled WGS sequence"/>
</dbReference>
<dbReference type="EMBL" id="LGTL01000004">
    <property type="protein sequence ID" value="KPA83467.1"/>
    <property type="molecule type" value="Genomic_DNA"/>
</dbReference>
<dbReference type="GO" id="GO:0016787">
    <property type="term" value="F:hydrolase activity"/>
    <property type="evidence" value="ECO:0007669"/>
    <property type="project" value="UniProtKB-KW"/>
</dbReference>
<keyword evidence="4" id="KW-1185">Reference proteome</keyword>
<dbReference type="PANTHER" id="PTHR43546:SF9">
    <property type="entry name" value="L-ASCORBATE-6-PHOSPHATE LACTONASE ULAG-RELATED"/>
    <property type="match status" value="1"/>
</dbReference>
<dbReference type="AlphaFoldDB" id="A0A0M9G6D7"/>
<evidence type="ECO:0000313" key="4">
    <source>
        <dbReference type="Proteomes" id="UP000037923"/>
    </source>
</evidence>
<gene>
    <name evidence="3" type="ORF">ABB37_03088</name>
</gene>